<reference evidence="1" key="1">
    <citation type="submission" date="2020-05" db="EMBL/GenBank/DDBJ databases">
        <authorList>
            <person name="Chiriac C."/>
            <person name="Salcher M."/>
            <person name="Ghai R."/>
            <person name="Kavagutti S V."/>
        </authorList>
    </citation>
    <scope>NUCLEOTIDE SEQUENCE</scope>
</reference>
<accession>A0A6J5RBK1</accession>
<protein>
    <submittedName>
        <fullName evidence="1">Uncharacterized protein</fullName>
    </submittedName>
</protein>
<gene>
    <name evidence="1" type="ORF">UFOVP1246_56</name>
</gene>
<evidence type="ECO:0000313" key="1">
    <source>
        <dbReference type="EMBL" id="CAB4193192.1"/>
    </source>
</evidence>
<organism evidence="1">
    <name type="scientific">uncultured Caudovirales phage</name>
    <dbReference type="NCBI Taxonomy" id="2100421"/>
    <lineage>
        <taxon>Viruses</taxon>
        <taxon>Duplodnaviria</taxon>
        <taxon>Heunggongvirae</taxon>
        <taxon>Uroviricota</taxon>
        <taxon>Caudoviricetes</taxon>
        <taxon>Peduoviridae</taxon>
        <taxon>Maltschvirus</taxon>
        <taxon>Maltschvirus maltsch</taxon>
    </lineage>
</organism>
<proteinExistence type="predicted"/>
<dbReference type="EMBL" id="LR797193">
    <property type="protein sequence ID" value="CAB4193192.1"/>
    <property type="molecule type" value="Genomic_DNA"/>
</dbReference>
<sequence>MQTLSPLSTEFIRVPVSAMGYTVTQIKACTVTMALVPSGYEPSVGDFQAAAWASGSVPYAILLVGPGANIMLSGATSYDVWVKITTPAPVAPATTPISYIAVVRSGTLRTHAGSSTSVLPPAQFDQRAKIVNLGVTLGDDLIVPFVIKENGVNYVWTGAVVEGQIRATETSDTILMTFTFDTSVNGRLVASLTETQVAQLGVGNPYYSIRITKNAITRTWVKGQIVISPAATQ</sequence>
<name>A0A6J5RBK1_9CAUD</name>